<dbReference type="RefSeq" id="WP_200232976.1">
    <property type="nucleotide sequence ID" value="NZ_NRRV01000001.1"/>
</dbReference>
<name>A0ABS1CBH8_9GAMM</name>
<accession>A0ABS1CBH8</accession>
<reference evidence="1 2" key="1">
    <citation type="journal article" date="2020" name="Microorganisms">
        <title>Osmotic Adaptation and Compatible Solute Biosynthesis of Phototrophic Bacteria as Revealed from Genome Analyses.</title>
        <authorList>
            <person name="Imhoff J.F."/>
            <person name="Rahn T."/>
            <person name="Kunzel S."/>
            <person name="Keller A."/>
            <person name="Neulinger S.C."/>
        </authorList>
    </citation>
    <scope>NUCLEOTIDE SEQUENCE [LARGE SCALE GENOMIC DNA]</scope>
    <source>
        <strain evidence="1 2">DSM 6210</strain>
    </source>
</reference>
<evidence type="ECO:0000313" key="2">
    <source>
        <dbReference type="Proteomes" id="UP000748752"/>
    </source>
</evidence>
<comment type="caution">
    <text evidence="1">The sequence shown here is derived from an EMBL/GenBank/DDBJ whole genome shotgun (WGS) entry which is preliminary data.</text>
</comment>
<keyword evidence="2" id="KW-1185">Reference proteome</keyword>
<proteinExistence type="predicted"/>
<dbReference type="EMBL" id="NRRV01000001">
    <property type="protein sequence ID" value="MBK1629245.1"/>
    <property type="molecule type" value="Genomic_DNA"/>
</dbReference>
<sequence>MKMTRLATDLILIVLLVAVPLTSAWATTRTEAEEAIAEAEAMHEKALAAGAEDSQAQDMIDEAKSLLPSRQYTKARMIAQWAVRQSEFAIKVAEGDATVEEDKQAQAESLIAAAEEARKKAASVGGEWRDTAKMIKSARTLAGAGEFDEAIKAAAAAKFQAERGYEQAMEEKGAGFPDFMRKAIQE</sequence>
<organism evidence="1 2">
    <name type="scientific">Thiohalocapsa halophila</name>
    <dbReference type="NCBI Taxonomy" id="69359"/>
    <lineage>
        <taxon>Bacteria</taxon>
        <taxon>Pseudomonadati</taxon>
        <taxon>Pseudomonadota</taxon>
        <taxon>Gammaproteobacteria</taxon>
        <taxon>Chromatiales</taxon>
        <taxon>Chromatiaceae</taxon>
        <taxon>Thiohalocapsa</taxon>
    </lineage>
</organism>
<evidence type="ECO:0008006" key="3">
    <source>
        <dbReference type="Google" id="ProtNLM"/>
    </source>
</evidence>
<evidence type="ECO:0000313" key="1">
    <source>
        <dbReference type="EMBL" id="MBK1629245.1"/>
    </source>
</evidence>
<dbReference type="Proteomes" id="UP000748752">
    <property type="component" value="Unassembled WGS sequence"/>
</dbReference>
<protein>
    <recommendedName>
        <fullName evidence="3">SoxXA-binding protein</fullName>
    </recommendedName>
</protein>
<gene>
    <name evidence="1" type="ORF">CKO31_00555</name>
</gene>